<sequence>MRTRRESREREWEQGDREQGESGAGSSDVGSMARGAQPVPWPFLMLALPLVWCLALFYRPGLEAVNSESKYRKLSVDLESPVQKVL</sequence>
<accession>A0A803Q1S3</accession>
<keyword evidence="4" id="KW-1185">Reference proteome</keyword>
<reference evidence="3" key="2">
    <citation type="submission" date="2021-03" db="UniProtKB">
        <authorList>
            <consortium name="EnsemblPlants"/>
        </authorList>
    </citation>
    <scope>IDENTIFICATION</scope>
</reference>
<dbReference type="Gramene" id="evm.model.07.1214">
    <property type="protein sequence ID" value="cds.evm.model.07.1214"/>
    <property type="gene ID" value="evm.TU.07.1214"/>
</dbReference>
<evidence type="ECO:0000313" key="4">
    <source>
        <dbReference type="Proteomes" id="UP000596661"/>
    </source>
</evidence>
<evidence type="ECO:0000256" key="1">
    <source>
        <dbReference type="SAM" id="MobiDB-lite"/>
    </source>
</evidence>
<keyword evidence="2" id="KW-1133">Transmembrane helix</keyword>
<dbReference type="EMBL" id="UZAU01000655">
    <property type="status" value="NOT_ANNOTATED_CDS"/>
    <property type="molecule type" value="Genomic_DNA"/>
</dbReference>
<organism evidence="3 4">
    <name type="scientific">Cannabis sativa</name>
    <name type="common">Hemp</name>
    <name type="synonym">Marijuana</name>
    <dbReference type="NCBI Taxonomy" id="3483"/>
    <lineage>
        <taxon>Eukaryota</taxon>
        <taxon>Viridiplantae</taxon>
        <taxon>Streptophyta</taxon>
        <taxon>Embryophyta</taxon>
        <taxon>Tracheophyta</taxon>
        <taxon>Spermatophyta</taxon>
        <taxon>Magnoliopsida</taxon>
        <taxon>eudicotyledons</taxon>
        <taxon>Gunneridae</taxon>
        <taxon>Pentapetalae</taxon>
        <taxon>rosids</taxon>
        <taxon>fabids</taxon>
        <taxon>Rosales</taxon>
        <taxon>Cannabaceae</taxon>
        <taxon>Cannabis</taxon>
    </lineage>
</organism>
<feature type="compositionally biased region" description="Basic and acidic residues" evidence="1">
    <location>
        <begin position="1"/>
        <end position="20"/>
    </location>
</feature>
<proteinExistence type="predicted"/>
<feature type="transmembrane region" description="Helical" evidence="2">
    <location>
        <begin position="41"/>
        <end position="58"/>
    </location>
</feature>
<keyword evidence="2" id="KW-0812">Transmembrane</keyword>
<dbReference type="EnsemblPlants" id="evm.model.07.1214">
    <property type="protein sequence ID" value="cds.evm.model.07.1214"/>
    <property type="gene ID" value="evm.TU.07.1214"/>
</dbReference>
<keyword evidence="2" id="KW-0472">Membrane</keyword>
<protein>
    <submittedName>
        <fullName evidence="3">Uncharacterized protein</fullName>
    </submittedName>
</protein>
<evidence type="ECO:0000313" key="3">
    <source>
        <dbReference type="EnsemblPlants" id="cds.evm.model.07.1214"/>
    </source>
</evidence>
<dbReference type="AlphaFoldDB" id="A0A803Q1S3"/>
<name>A0A803Q1S3_CANSA</name>
<feature type="region of interest" description="Disordered" evidence="1">
    <location>
        <begin position="1"/>
        <end position="33"/>
    </location>
</feature>
<dbReference type="Proteomes" id="UP000596661">
    <property type="component" value="Chromosome 7"/>
</dbReference>
<reference evidence="3" key="1">
    <citation type="submission" date="2018-11" db="EMBL/GenBank/DDBJ databases">
        <authorList>
            <person name="Grassa J C."/>
        </authorList>
    </citation>
    <scope>NUCLEOTIDE SEQUENCE [LARGE SCALE GENOMIC DNA]</scope>
</reference>
<evidence type="ECO:0000256" key="2">
    <source>
        <dbReference type="SAM" id="Phobius"/>
    </source>
</evidence>